<feature type="binding site" evidence="7">
    <location>
        <position position="31"/>
    </location>
    <ligand>
        <name>AMP</name>
        <dbReference type="ChEBI" id="CHEBI:456215"/>
    </ligand>
</feature>
<keyword evidence="3 7" id="KW-0547">Nucleotide-binding</keyword>
<dbReference type="GO" id="GO:0016301">
    <property type="term" value="F:kinase activity"/>
    <property type="evidence" value="ECO:0007669"/>
    <property type="project" value="UniProtKB-KW"/>
</dbReference>
<keyword evidence="2 7" id="KW-0545">Nucleotide biosynthesis</keyword>
<dbReference type="SUPFAM" id="SSF52540">
    <property type="entry name" value="P-loop containing nucleoside triphosphate hydrolases"/>
    <property type="match status" value="1"/>
</dbReference>
<keyword evidence="7" id="KW-0963">Cytoplasm</keyword>
<dbReference type="InterPro" id="IPR027417">
    <property type="entry name" value="P-loop_NTPase"/>
</dbReference>
<evidence type="ECO:0000256" key="3">
    <source>
        <dbReference type="ARBA" id="ARBA00022741"/>
    </source>
</evidence>
<feature type="binding site" evidence="7">
    <location>
        <begin position="86"/>
        <end position="89"/>
    </location>
    <ligand>
        <name>AMP</name>
        <dbReference type="ChEBI" id="CHEBI:456215"/>
    </ligand>
</feature>
<feature type="binding site" evidence="7">
    <location>
        <begin position="132"/>
        <end position="133"/>
    </location>
    <ligand>
        <name>ATP</name>
        <dbReference type="ChEBI" id="CHEBI:30616"/>
    </ligand>
</feature>
<feature type="binding site" evidence="7">
    <location>
        <position position="147"/>
    </location>
    <ligand>
        <name>Zn(2+)</name>
        <dbReference type="ChEBI" id="CHEBI:29105"/>
        <note>structural</note>
    </ligand>
</feature>
<feature type="binding site" evidence="7">
    <location>
        <position position="36"/>
    </location>
    <ligand>
        <name>AMP</name>
        <dbReference type="ChEBI" id="CHEBI:456215"/>
    </ligand>
</feature>
<keyword evidence="4 7" id="KW-0418">Kinase</keyword>
<evidence type="ECO:0000256" key="8">
    <source>
        <dbReference type="RuleBase" id="RU003330"/>
    </source>
</evidence>
<proteinExistence type="inferred from homology"/>
<feature type="binding site" evidence="7">
    <location>
        <position position="93"/>
    </location>
    <ligand>
        <name>AMP</name>
        <dbReference type="ChEBI" id="CHEBI:456215"/>
    </ligand>
</feature>
<feature type="binding site" evidence="7">
    <location>
        <begin position="10"/>
        <end position="15"/>
    </location>
    <ligand>
        <name>ATP</name>
        <dbReference type="ChEBI" id="CHEBI:30616"/>
    </ligand>
</feature>
<keyword evidence="7" id="KW-0479">Metal-binding</keyword>
<feature type="binding site" evidence="7">
    <location>
        <begin position="57"/>
        <end position="59"/>
    </location>
    <ligand>
        <name>AMP</name>
        <dbReference type="ChEBI" id="CHEBI:456215"/>
    </ligand>
</feature>
<dbReference type="NCBIfam" id="NF001381">
    <property type="entry name" value="PRK00279.1-3"/>
    <property type="match status" value="1"/>
</dbReference>
<dbReference type="InterPro" id="IPR036193">
    <property type="entry name" value="ADK_active_lid_dom_sf"/>
</dbReference>
<feature type="binding site" evidence="7">
    <location>
        <position position="129"/>
    </location>
    <ligand>
        <name>Zn(2+)</name>
        <dbReference type="ChEBI" id="CHEBI:29105"/>
        <note>structural</note>
    </ligand>
</feature>
<feature type="binding site" evidence="7">
    <location>
        <position position="150"/>
    </location>
    <ligand>
        <name>Zn(2+)</name>
        <dbReference type="ChEBI" id="CHEBI:29105"/>
        <note>structural</note>
    </ligand>
</feature>
<evidence type="ECO:0000256" key="4">
    <source>
        <dbReference type="ARBA" id="ARBA00022777"/>
    </source>
</evidence>
<comment type="subcellular location">
    <subcellularLocation>
        <location evidence="7 9">Cytoplasm</location>
    </subcellularLocation>
</comment>
<feature type="binding site" evidence="7">
    <location>
        <position position="196"/>
    </location>
    <ligand>
        <name>ATP</name>
        <dbReference type="ChEBI" id="CHEBI:30616"/>
    </ligand>
</feature>
<feature type="binding site" evidence="7">
    <location>
        <position position="126"/>
    </location>
    <ligand>
        <name>Zn(2+)</name>
        <dbReference type="ChEBI" id="CHEBI:29105"/>
        <note>structural</note>
    </ligand>
</feature>
<dbReference type="Proteomes" id="UP001449582">
    <property type="component" value="Unassembled WGS sequence"/>
</dbReference>
<dbReference type="InterPro" id="IPR033690">
    <property type="entry name" value="Adenylat_kinase_CS"/>
</dbReference>
<reference evidence="11" key="1">
    <citation type="submission" date="2024-02" db="EMBL/GenBank/DDBJ databases">
        <title>Draft genome sequence of new strains in genus Ureaplasma.</title>
        <authorList>
            <person name="Nakajima Y."/>
            <person name="Segawa T."/>
        </authorList>
    </citation>
    <scope>NUCLEOTIDE SEQUENCE [LARGE SCALE GENOMIC DNA]</scope>
    <source>
        <strain evidence="11">OM1</strain>
    </source>
</reference>
<keyword evidence="1 7" id="KW-0808">Transferase</keyword>
<evidence type="ECO:0000256" key="6">
    <source>
        <dbReference type="ARBA" id="ARBA00022840"/>
    </source>
</evidence>
<dbReference type="InterPro" id="IPR000850">
    <property type="entry name" value="Adenylat/UMP-CMP_kin"/>
</dbReference>
<dbReference type="EMBL" id="BAABQM010000001">
    <property type="protein sequence ID" value="GAA5414472.1"/>
    <property type="molecule type" value="Genomic_DNA"/>
</dbReference>
<accession>A0ABP9U6A2</accession>
<dbReference type="Pfam" id="PF05191">
    <property type="entry name" value="ADK_lid"/>
    <property type="match status" value="1"/>
</dbReference>
<feature type="binding site" evidence="7">
    <location>
        <position position="123"/>
    </location>
    <ligand>
        <name>ATP</name>
        <dbReference type="ChEBI" id="CHEBI:30616"/>
    </ligand>
</feature>
<dbReference type="Gene3D" id="3.40.50.300">
    <property type="entry name" value="P-loop containing nucleotide triphosphate hydrolases"/>
    <property type="match status" value="1"/>
</dbReference>
<dbReference type="CDD" id="cd01428">
    <property type="entry name" value="ADK"/>
    <property type="match status" value="1"/>
</dbReference>
<evidence type="ECO:0000313" key="12">
    <source>
        <dbReference type="Proteomes" id="UP001449582"/>
    </source>
</evidence>
<dbReference type="PROSITE" id="PS00113">
    <property type="entry name" value="ADENYLATE_KINASE"/>
    <property type="match status" value="1"/>
</dbReference>
<evidence type="ECO:0000256" key="2">
    <source>
        <dbReference type="ARBA" id="ARBA00022727"/>
    </source>
</evidence>
<dbReference type="PANTHER" id="PTHR23359">
    <property type="entry name" value="NUCLEOTIDE KINASE"/>
    <property type="match status" value="1"/>
</dbReference>
<comment type="domain">
    <text evidence="7">Consists of three domains, a large central CORE domain and two small peripheral domains, NMPbind and LID, which undergo movements during catalysis. The LID domain closes over the site of phosphoryl transfer upon ATP binding. Assembling and dissambling the active center during each catalytic cycle provides an effective means to prevent ATP hydrolysis. Some bacteria have evolved a zinc-coordinating structure that stabilizes the LID domain.</text>
</comment>
<evidence type="ECO:0000256" key="5">
    <source>
        <dbReference type="ARBA" id="ARBA00022833"/>
    </source>
</evidence>
<evidence type="ECO:0000259" key="10">
    <source>
        <dbReference type="Pfam" id="PF05191"/>
    </source>
</evidence>
<evidence type="ECO:0000256" key="1">
    <source>
        <dbReference type="ARBA" id="ARBA00022679"/>
    </source>
</evidence>
<name>A0ABP9U6A2_9BACT</name>
<comment type="catalytic activity">
    <reaction evidence="7 9">
        <text>AMP + ATP = 2 ADP</text>
        <dbReference type="Rhea" id="RHEA:12973"/>
        <dbReference type="ChEBI" id="CHEBI:30616"/>
        <dbReference type="ChEBI" id="CHEBI:456215"/>
        <dbReference type="ChEBI" id="CHEBI:456216"/>
        <dbReference type="EC" id="2.7.4.3"/>
    </reaction>
</comment>
<dbReference type="Pfam" id="PF00406">
    <property type="entry name" value="ADK"/>
    <property type="match status" value="1"/>
</dbReference>
<feature type="region of interest" description="NMP" evidence="7">
    <location>
        <begin position="30"/>
        <end position="59"/>
    </location>
</feature>
<dbReference type="NCBIfam" id="TIGR01351">
    <property type="entry name" value="adk"/>
    <property type="match status" value="1"/>
</dbReference>
<keyword evidence="6 7" id="KW-0067">ATP-binding</keyword>
<evidence type="ECO:0000313" key="11">
    <source>
        <dbReference type="EMBL" id="GAA5414472.1"/>
    </source>
</evidence>
<dbReference type="RefSeq" id="WP_353289638.1">
    <property type="nucleotide sequence ID" value="NZ_BAABQM010000001.1"/>
</dbReference>
<feature type="binding site" evidence="7">
    <location>
        <position position="168"/>
    </location>
    <ligand>
        <name>AMP</name>
        <dbReference type="ChEBI" id="CHEBI:456215"/>
    </ligand>
</feature>
<feature type="binding site" evidence="7">
    <location>
        <position position="157"/>
    </location>
    <ligand>
        <name>AMP</name>
        <dbReference type="ChEBI" id="CHEBI:456215"/>
    </ligand>
</feature>
<comment type="caution">
    <text evidence="11">The sequence shown here is derived from an EMBL/GenBank/DDBJ whole genome shotgun (WGS) entry which is preliminary data.</text>
</comment>
<evidence type="ECO:0000256" key="9">
    <source>
        <dbReference type="RuleBase" id="RU003331"/>
    </source>
</evidence>
<comment type="subunit">
    <text evidence="7 9">Monomer.</text>
</comment>
<dbReference type="EC" id="2.7.4.3" evidence="7 9"/>
<dbReference type="HAMAP" id="MF_00235">
    <property type="entry name" value="Adenylate_kinase_Adk"/>
    <property type="match status" value="1"/>
</dbReference>
<dbReference type="PRINTS" id="PR00094">
    <property type="entry name" value="ADENYLTKNASE"/>
</dbReference>
<protein>
    <recommendedName>
        <fullName evidence="7 9">Adenylate kinase</fullName>
        <shortName evidence="7">AK</shortName>
        <ecNumber evidence="7 9">2.7.4.3</ecNumber>
    </recommendedName>
    <alternativeName>
        <fullName evidence="7">ATP-AMP transphosphorylase</fullName>
    </alternativeName>
    <alternativeName>
        <fullName evidence="7">ATP:AMP phosphotransferase</fullName>
    </alternativeName>
    <alternativeName>
        <fullName evidence="7">Adenylate monophosphate kinase</fullName>
    </alternativeName>
</protein>
<comment type="similarity">
    <text evidence="7 8">Belongs to the adenylate kinase family.</text>
</comment>
<comment type="function">
    <text evidence="7">Catalyzes the reversible transfer of the terminal phosphate group between ATP and AMP. Plays an important role in cellular energy homeostasis and in adenine nucleotide metabolism.</text>
</comment>
<sequence>MKIILLGAPGSGKGSLAKKLLTSYNLAHISTGDLFRAAINKDDDFAKEIKSIIASGQYVPDSITNKIAADAILEASNHYDGFILDGYPRTIDQANYLKEVSGIDSVLYLDIDNSELIKRITGRRLCSQCGAIYNVNTSPKPANASVCDQCGGALIQRKDDNEEVAHKRIQVYMDQTKPLIDFYEAEGLLHTVNAAQDLDSLFNDVEKIISSKN</sequence>
<dbReference type="SUPFAM" id="SSF57774">
    <property type="entry name" value="Microbial and mitochondrial ADK, insert 'zinc finger' domain"/>
    <property type="match status" value="1"/>
</dbReference>
<organism evidence="11 12">
    <name type="scientific">Ureaplasma ceti</name>
    <dbReference type="NCBI Taxonomy" id="3119530"/>
    <lineage>
        <taxon>Bacteria</taxon>
        <taxon>Bacillati</taxon>
        <taxon>Mycoplasmatota</taxon>
        <taxon>Mycoplasmoidales</taxon>
        <taxon>Mycoplasmoidaceae</taxon>
        <taxon>Ureaplasma</taxon>
    </lineage>
</organism>
<keyword evidence="12" id="KW-1185">Reference proteome</keyword>
<dbReference type="InterPro" id="IPR007862">
    <property type="entry name" value="Adenylate_kinase_lid-dom"/>
</dbReference>
<comment type="caution">
    <text evidence="7">Lacks conserved residue(s) required for the propagation of feature annotation.</text>
</comment>
<dbReference type="InterPro" id="IPR006259">
    <property type="entry name" value="Adenyl_kin_sub"/>
</dbReference>
<feature type="domain" description="Adenylate kinase active site lid" evidence="10">
    <location>
        <begin position="123"/>
        <end position="159"/>
    </location>
</feature>
<evidence type="ECO:0000256" key="7">
    <source>
        <dbReference type="HAMAP-Rule" id="MF_00235"/>
    </source>
</evidence>
<keyword evidence="5 7" id="KW-0862">Zinc</keyword>
<comment type="pathway">
    <text evidence="7">Purine metabolism; AMP biosynthesis via salvage pathway; AMP from ADP: step 1/1.</text>
</comment>
<gene>
    <name evidence="7" type="primary">adk</name>
    <name evidence="11" type="ORF">UREOM_1830</name>
</gene>